<accession>A0AAN9KSI0</accession>
<keyword evidence="2" id="KW-1185">Reference proteome</keyword>
<organism evidence="1 2">
    <name type="scientific">Canavalia gladiata</name>
    <name type="common">Sword bean</name>
    <name type="synonym">Dolichos gladiatus</name>
    <dbReference type="NCBI Taxonomy" id="3824"/>
    <lineage>
        <taxon>Eukaryota</taxon>
        <taxon>Viridiplantae</taxon>
        <taxon>Streptophyta</taxon>
        <taxon>Embryophyta</taxon>
        <taxon>Tracheophyta</taxon>
        <taxon>Spermatophyta</taxon>
        <taxon>Magnoliopsida</taxon>
        <taxon>eudicotyledons</taxon>
        <taxon>Gunneridae</taxon>
        <taxon>Pentapetalae</taxon>
        <taxon>rosids</taxon>
        <taxon>fabids</taxon>
        <taxon>Fabales</taxon>
        <taxon>Fabaceae</taxon>
        <taxon>Papilionoideae</taxon>
        <taxon>50 kb inversion clade</taxon>
        <taxon>NPAAA clade</taxon>
        <taxon>indigoferoid/millettioid clade</taxon>
        <taxon>Phaseoleae</taxon>
        <taxon>Canavalia</taxon>
    </lineage>
</organism>
<protein>
    <submittedName>
        <fullName evidence="1">Uncharacterized protein</fullName>
    </submittedName>
</protein>
<dbReference type="AlphaFoldDB" id="A0AAN9KSI0"/>
<comment type="caution">
    <text evidence="1">The sequence shown here is derived from an EMBL/GenBank/DDBJ whole genome shotgun (WGS) entry which is preliminary data.</text>
</comment>
<reference evidence="1 2" key="1">
    <citation type="submission" date="2024-01" db="EMBL/GenBank/DDBJ databases">
        <title>The genomes of 5 underutilized Papilionoideae crops provide insights into root nodulation and disease resistanc.</title>
        <authorList>
            <person name="Jiang F."/>
        </authorList>
    </citation>
    <scope>NUCLEOTIDE SEQUENCE [LARGE SCALE GENOMIC DNA]</scope>
    <source>
        <strain evidence="1">LVBAO_FW01</strain>
        <tissue evidence="1">Leaves</tissue>
    </source>
</reference>
<evidence type="ECO:0000313" key="2">
    <source>
        <dbReference type="Proteomes" id="UP001367508"/>
    </source>
</evidence>
<name>A0AAN9KSI0_CANGL</name>
<proteinExistence type="predicted"/>
<evidence type="ECO:0000313" key="1">
    <source>
        <dbReference type="EMBL" id="KAK7322351.1"/>
    </source>
</evidence>
<dbReference type="EMBL" id="JAYMYQ010000006">
    <property type="protein sequence ID" value="KAK7322351.1"/>
    <property type="molecule type" value="Genomic_DNA"/>
</dbReference>
<gene>
    <name evidence="1" type="ORF">VNO77_25730</name>
</gene>
<sequence>MTYDSSTFVLELMYLQIDMILIQGGSLYSPSLRSSWAYGVVSGLDASSYDHKGIQFDQSIQLRTMTEEKSGGCPLLFFSSLQFSIHL</sequence>
<dbReference type="Proteomes" id="UP001367508">
    <property type="component" value="Unassembled WGS sequence"/>
</dbReference>